<dbReference type="InterPro" id="IPR036259">
    <property type="entry name" value="MFS_trans_sf"/>
</dbReference>
<feature type="transmembrane region" description="Helical" evidence="6">
    <location>
        <begin position="113"/>
        <end position="133"/>
    </location>
</feature>
<dbReference type="Gene3D" id="1.20.1250.20">
    <property type="entry name" value="MFS general substrate transporter like domains"/>
    <property type="match status" value="1"/>
</dbReference>
<dbReference type="PANTHER" id="PTHR23519:SF1">
    <property type="entry name" value="AUTOPHAGY-RELATED PROTEIN 22"/>
    <property type="match status" value="1"/>
</dbReference>
<feature type="transmembrane region" description="Helical" evidence="6">
    <location>
        <begin position="186"/>
        <end position="205"/>
    </location>
</feature>
<evidence type="ECO:0000313" key="7">
    <source>
        <dbReference type="EMBL" id="RRD49423.1"/>
    </source>
</evidence>
<evidence type="ECO:0000256" key="2">
    <source>
        <dbReference type="ARBA" id="ARBA00022448"/>
    </source>
</evidence>
<organism evidence="7 8">
    <name type="scientific">Arachnia propionica</name>
    <dbReference type="NCBI Taxonomy" id="1750"/>
    <lineage>
        <taxon>Bacteria</taxon>
        <taxon>Bacillati</taxon>
        <taxon>Actinomycetota</taxon>
        <taxon>Actinomycetes</taxon>
        <taxon>Propionibacteriales</taxon>
        <taxon>Propionibacteriaceae</taxon>
        <taxon>Arachnia</taxon>
    </lineage>
</organism>
<keyword evidence="3 6" id="KW-0812">Transmembrane</keyword>
<evidence type="ECO:0000256" key="1">
    <source>
        <dbReference type="ARBA" id="ARBA00004127"/>
    </source>
</evidence>
<dbReference type="AlphaFoldDB" id="A0A3P1WYD5"/>
<keyword evidence="5 6" id="KW-0472">Membrane</keyword>
<feature type="transmembrane region" description="Helical" evidence="6">
    <location>
        <begin position="55"/>
        <end position="76"/>
    </location>
</feature>
<evidence type="ECO:0000256" key="4">
    <source>
        <dbReference type="ARBA" id="ARBA00022989"/>
    </source>
</evidence>
<feature type="transmembrane region" description="Helical" evidence="6">
    <location>
        <begin position="402"/>
        <end position="424"/>
    </location>
</feature>
<feature type="transmembrane region" description="Helical" evidence="6">
    <location>
        <begin position="275"/>
        <end position="294"/>
    </location>
</feature>
<evidence type="ECO:0000256" key="5">
    <source>
        <dbReference type="ARBA" id="ARBA00023136"/>
    </source>
</evidence>
<dbReference type="RefSeq" id="WP_125228067.1">
    <property type="nucleotide sequence ID" value="NZ_RQYT01000017.1"/>
</dbReference>
<protein>
    <submittedName>
        <fullName evidence="7">MFS transporter</fullName>
    </submittedName>
</protein>
<dbReference type="EMBL" id="RQYT01000017">
    <property type="protein sequence ID" value="RRD49423.1"/>
    <property type="molecule type" value="Genomic_DNA"/>
</dbReference>
<dbReference type="Proteomes" id="UP000280935">
    <property type="component" value="Unassembled WGS sequence"/>
</dbReference>
<evidence type="ECO:0000313" key="8">
    <source>
        <dbReference type="Proteomes" id="UP000280935"/>
    </source>
</evidence>
<evidence type="ECO:0000256" key="3">
    <source>
        <dbReference type="ARBA" id="ARBA00022692"/>
    </source>
</evidence>
<proteinExistence type="predicted"/>
<comment type="caution">
    <text evidence="7">The sequence shown here is derived from an EMBL/GenBank/DDBJ whole genome shotgun (WGS) entry which is preliminary data.</text>
</comment>
<feature type="transmembrane region" description="Helical" evidence="6">
    <location>
        <begin position="154"/>
        <end position="174"/>
    </location>
</feature>
<accession>A0A3P1WYD5</accession>
<dbReference type="Pfam" id="PF11700">
    <property type="entry name" value="ATG22"/>
    <property type="match status" value="1"/>
</dbReference>
<dbReference type="SUPFAM" id="SSF103473">
    <property type="entry name" value="MFS general substrate transporter"/>
    <property type="match status" value="1"/>
</dbReference>
<dbReference type="OrthoDB" id="9768783at2"/>
<dbReference type="InterPro" id="IPR050495">
    <property type="entry name" value="ATG22/LtaA_families"/>
</dbReference>
<sequence>MALTERKVRRRQVLSWCMWDWGTQPFATVITTFVFGAYIASGSNFGAGEHDDTPAALLGVAMAVAGVVIALLAPVLGQGSDRSGKRMLHLKWQTWLLAGISAALWFVAPEQRFLWLGLVLLGVGNVIAEIANVNYYAAIEQVATPATVGRVSGLGWGMGYLGGIVILLLIVALSGGEVDATDVRNGMLLCGVWTLVFTIPTFLAIKDRPVESPPPRQGIVAAYRELFASIRRIHRSSPNTIWFLLSSALFRDGLAGVFTFGAVLAVRVFGFSPSGVIVFGVIANVVAGVATIAFGHLDDRIGPKRVILISLACLVVFGVMVFVLHDRGKWVFWLFALLMTVFVGPAQSASRSFLARIMPEGHAGEVFGLYATTGRAVSFLSSSMWVFMLWVGSLLLPEGESAVHFGVLGVVAVLAAGLVALLPVREDCAGTRRA</sequence>
<evidence type="ECO:0000256" key="6">
    <source>
        <dbReference type="SAM" id="Phobius"/>
    </source>
</evidence>
<keyword evidence="4 6" id="KW-1133">Transmembrane helix</keyword>
<gene>
    <name evidence="7" type="ORF">EII35_08495</name>
</gene>
<feature type="transmembrane region" description="Helical" evidence="6">
    <location>
        <begin position="306"/>
        <end position="324"/>
    </location>
</feature>
<keyword evidence="2" id="KW-0813">Transport</keyword>
<feature type="transmembrane region" description="Helical" evidence="6">
    <location>
        <begin position="330"/>
        <end position="346"/>
    </location>
</feature>
<dbReference type="PANTHER" id="PTHR23519">
    <property type="entry name" value="AUTOPHAGY-RELATED PROTEIN 22"/>
    <property type="match status" value="1"/>
</dbReference>
<comment type="subcellular location">
    <subcellularLocation>
        <location evidence="1">Endomembrane system</location>
        <topology evidence="1">Multi-pass membrane protein</topology>
    </subcellularLocation>
</comment>
<feature type="transmembrane region" description="Helical" evidence="6">
    <location>
        <begin position="21"/>
        <end position="40"/>
    </location>
</feature>
<reference evidence="7 8" key="1">
    <citation type="submission" date="2018-11" db="EMBL/GenBank/DDBJ databases">
        <title>Genomes From Bacteria Associated with the Canine Oral Cavity: a Test Case for Automated Genome-Based Taxonomic Assignment.</title>
        <authorList>
            <person name="Coil D.A."/>
            <person name="Jospin G."/>
            <person name="Darling A.E."/>
            <person name="Wallis C."/>
            <person name="Davis I.J."/>
            <person name="Harris S."/>
            <person name="Eisen J.A."/>
            <person name="Holcombe L.J."/>
            <person name="O'Flynn C."/>
        </authorList>
    </citation>
    <scope>NUCLEOTIDE SEQUENCE [LARGE SCALE GENOMIC DNA]</scope>
    <source>
        <strain evidence="7 8">OH2822_COT-296</strain>
    </source>
</reference>
<dbReference type="GO" id="GO:0012505">
    <property type="term" value="C:endomembrane system"/>
    <property type="evidence" value="ECO:0007669"/>
    <property type="project" value="UniProtKB-SubCell"/>
</dbReference>
<feature type="transmembrane region" description="Helical" evidence="6">
    <location>
        <begin position="241"/>
        <end position="269"/>
    </location>
</feature>
<dbReference type="InterPro" id="IPR024671">
    <property type="entry name" value="Atg22-like"/>
</dbReference>
<name>A0A3P1WYD5_9ACTN</name>